<evidence type="ECO:0000256" key="1">
    <source>
        <dbReference type="SAM" id="Phobius"/>
    </source>
</evidence>
<feature type="transmembrane region" description="Helical" evidence="1">
    <location>
        <begin position="66"/>
        <end position="84"/>
    </location>
</feature>
<protein>
    <submittedName>
        <fullName evidence="2">CBO0543 family protein</fullName>
    </submittedName>
</protein>
<proteinExistence type="predicted"/>
<evidence type="ECO:0000313" key="3">
    <source>
        <dbReference type="Proteomes" id="UP001444625"/>
    </source>
</evidence>
<evidence type="ECO:0000313" key="2">
    <source>
        <dbReference type="EMBL" id="MEN2767565.1"/>
    </source>
</evidence>
<feature type="transmembrane region" description="Helical" evidence="1">
    <location>
        <begin position="25"/>
        <end position="46"/>
    </location>
</feature>
<dbReference type="RefSeq" id="WP_345825036.1">
    <property type="nucleotide sequence ID" value="NZ_JBDIML010000003.1"/>
</dbReference>
<feature type="transmembrane region" description="Helical" evidence="1">
    <location>
        <begin position="125"/>
        <end position="143"/>
    </location>
</feature>
<accession>A0ABU9XH23</accession>
<keyword evidence="1" id="KW-1133">Transmembrane helix</keyword>
<dbReference type="NCBIfam" id="NF041644">
    <property type="entry name" value="CBO0543_fam"/>
    <property type="match status" value="1"/>
</dbReference>
<comment type="caution">
    <text evidence="2">The sequence shown here is derived from an EMBL/GenBank/DDBJ whole genome shotgun (WGS) entry which is preliminary data.</text>
</comment>
<keyword evidence="3" id="KW-1185">Reference proteome</keyword>
<dbReference type="Proteomes" id="UP001444625">
    <property type="component" value="Unassembled WGS sequence"/>
</dbReference>
<dbReference type="EMBL" id="JBDIML010000003">
    <property type="protein sequence ID" value="MEN2767565.1"/>
    <property type="molecule type" value="Genomic_DNA"/>
</dbReference>
<name>A0ABU9XH23_9BACI</name>
<keyword evidence="1" id="KW-0812">Transmembrane</keyword>
<sequence length="174" mass="21340">MHIIYNILFILAGYKWGDWREWRKYYPTILYFILCDLFANFLIYHYPLWSYQETIFGMDFLSNHTSISLMIMFIAYPVTILIYLGKFPEENWKKFLWMAYWVFIYSTIEFINLEYLNLITHNNGWSMYWSIAFNIVMFTTLRIHHLRPTLAWIISLAWAIFIIIMLDVPYETMK</sequence>
<gene>
    <name evidence="2" type="ORF">ABC228_10230</name>
</gene>
<feature type="transmembrane region" description="Helical" evidence="1">
    <location>
        <begin position="96"/>
        <end position="113"/>
    </location>
</feature>
<reference evidence="2 3" key="1">
    <citation type="submission" date="2024-05" db="EMBL/GenBank/DDBJ databases">
        <authorList>
            <person name="Haq I."/>
            <person name="Ullah Z."/>
            <person name="Ahmad R."/>
            <person name="Li M."/>
            <person name="Tong Y."/>
        </authorList>
    </citation>
    <scope>NUCLEOTIDE SEQUENCE [LARGE SCALE GENOMIC DNA]</scope>
    <source>
        <strain evidence="2 3">16A2E</strain>
    </source>
</reference>
<feature type="transmembrane region" description="Helical" evidence="1">
    <location>
        <begin position="150"/>
        <end position="170"/>
    </location>
</feature>
<keyword evidence="1" id="KW-0472">Membrane</keyword>
<dbReference type="InterPro" id="IPR048147">
    <property type="entry name" value="CBO0543-like"/>
</dbReference>
<organism evidence="2 3">
    <name type="scientific">Ornithinibacillus xuwenensis</name>
    <dbReference type="NCBI Taxonomy" id="3144668"/>
    <lineage>
        <taxon>Bacteria</taxon>
        <taxon>Bacillati</taxon>
        <taxon>Bacillota</taxon>
        <taxon>Bacilli</taxon>
        <taxon>Bacillales</taxon>
        <taxon>Bacillaceae</taxon>
        <taxon>Ornithinibacillus</taxon>
    </lineage>
</organism>